<dbReference type="PANTHER" id="PTHR12126">
    <property type="entry name" value="NADH-UBIQUINONE OXIDOREDUCTASE 39 KDA SUBUNIT-RELATED"/>
    <property type="match status" value="1"/>
</dbReference>
<dbReference type="RefSeq" id="WP_094362561.1">
    <property type="nucleotide sequence ID" value="NZ_NMVQ01000001.1"/>
</dbReference>
<feature type="compositionally biased region" description="Low complexity" evidence="1">
    <location>
        <begin position="326"/>
        <end position="335"/>
    </location>
</feature>
<reference evidence="3 4" key="1">
    <citation type="submission" date="2017-07" db="EMBL/GenBank/DDBJ databases">
        <title>Draft whole genome sequences of clinical Proprionibacteriaceae strains.</title>
        <authorList>
            <person name="Bernier A.-M."/>
            <person name="Bernard K."/>
            <person name="Domingo M.-C."/>
        </authorList>
    </citation>
    <scope>NUCLEOTIDE SEQUENCE [LARGE SCALE GENOMIC DNA]</scope>
    <source>
        <strain evidence="3 4">NML 130396</strain>
    </source>
</reference>
<evidence type="ECO:0000313" key="3">
    <source>
        <dbReference type="EMBL" id="OYO25352.1"/>
    </source>
</evidence>
<feature type="domain" description="NAD(P)-binding" evidence="2">
    <location>
        <begin position="3"/>
        <end position="146"/>
    </location>
</feature>
<dbReference type="AlphaFoldDB" id="A0A255HCQ9"/>
<dbReference type="InterPro" id="IPR051207">
    <property type="entry name" value="ComplexI_NDUFA9_subunit"/>
</dbReference>
<dbReference type="SUPFAM" id="SSF51735">
    <property type="entry name" value="NAD(P)-binding Rossmann-fold domains"/>
    <property type="match status" value="1"/>
</dbReference>
<feature type="region of interest" description="Disordered" evidence="1">
    <location>
        <begin position="295"/>
        <end position="360"/>
    </location>
</feature>
<proteinExistence type="predicted"/>
<dbReference type="InterPro" id="IPR036291">
    <property type="entry name" value="NAD(P)-bd_dom_sf"/>
</dbReference>
<dbReference type="Pfam" id="PF13460">
    <property type="entry name" value="NAD_binding_10"/>
    <property type="match status" value="1"/>
</dbReference>
<sequence>MTGATGYVGGRLVPELLAAGHEVRTTTSHPGRELPWWGERVETVQMDGRDAAAVRAACRDMDAVYYLIHGMARTDFADADRKVAQNMATAVDEHRVSRLVYLSGVLPDVAERELSEHLSSRLEVERILSDTSATVVTLRAAVILGSGSTSFEIIRQVSERLPVQLVPAWMNSEVQPIAVVDVLAALVSALDYTGPSRHFDIGGPDRMAYADLLDVYSREADLIRPQFQVTLLPSRLVGSLIAGLTDVPPATVEALVESLSHDMVCSEDGLHQLLSEEYQPLDLATAIRRSLRERRVPAEEADPMGPLPQDPAWSGGGDEDQRPRLARALDAARSAVFGDRPAFSDESGAGPDLGPSRRRR</sequence>
<comment type="caution">
    <text evidence="3">The sequence shown here is derived from an EMBL/GenBank/DDBJ whole genome shotgun (WGS) entry which is preliminary data.</text>
</comment>
<keyword evidence="4" id="KW-1185">Reference proteome</keyword>
<name>A0A255HCQ9_9ACTN</name>
<evidence type="ECO:0000313" key="4">
    <source>
        <dbReference type="Proteomes" id="UP000216311"/>
    </source>
</evidence>
<evidence type="ECO:0000256" key="1">
    <source>
        <dbReference type="SAM" id="MobiDB-lite"/>
    </source>
</evidence>
<dbReference type="InterPro" id="IPR016040">
    <property type="entry name" value="NAD(P)-bd_dom"/>
</dbReference>
<dbReference type="Proteomes" id="UP000216311">
    <property type="component" value="Unassembled WGS sequence"/>
</dbReference>
<gene>
    <name evidence="3" type="ORF">CGZ93_00670</name>
</gene>
<dbReference type="OrthoDB" id="9774199at2"/>
<organism evidence="3 4">
    <name type="scientific">Enemella dayhoffiae</name>
    <dbReference type="NCBI Taxonomy" id="2016507"/>
    <lineage>
        <taxon>Bacteria</taxon>
        <taxon>Bacillati</taxon>
        <taxon>Actinomycetota</taxon>
        <taxon>Actinomycetes</taxon>
        <taxon>Propionibacteriales</taxon>
        <taxon>Propionibacteriaceae</taxon>
        <taxon>Enemella</taxon>
    </lineage>
</organism>
<dbReference type="PANTHER" id="PTHR12126:SF11">
    <property type="entry name" value="NADH DEHYDROGENASE [UBIQUINONE] 1 ALPHA SUBCOMPLEX SUBUNIT 9, MITOCHONDRIAL"/>
    <property type="match status" value="1"/>
</dbReference>
<evidence type="ECO:0000259" key="2">
    <source>
        <dbReference type="Pfam" id="PF13460"/>
    </source>
</evidence>
<protein>
    <submittedName>
        <fullName evidence="3">Epimerase</fullName>
    </submittedName>
</protein>
<accession>A0A255HCQ9</accession>
<dbReference type="EMBL" id="NMVQ01000001">
    <property type="protein sequence ID" value="OYO25352.1"/>
    <property type="molecule type" value="Genomic_DNA"/>
</dbReference>
<dbReference type="Gene3D" id="3.40.50.720">
    <property type="entry name" value="NAD(P)-binding Rossmann-like Domain"/>
    <property type="match status" value="1"/>
</dbReference>
<dbReference type="GO" id="GO:0044877">
    <property type="term" value="F:protein-containing complex binding"/>
    <property type="evidence" value="ECO:0007669"/>
    <property type="project" value="TreeGrafter"/>
</dbReference>